<dbReference type="Pfam" id="PF02481">
    <property type="entry name" value="DNA_processg_A"/>
    <property type="match status" value="1"/>
</dbReference>
<dbReference type="InterPro" id="IPR036388">
    <property type="entry name" value="WH-like_DNA-bd_sf"/>
</dbReference>
<dbReference type="Gene3D" id="3.40.50.450">
    <property type="match status" value="1"/>
</dbReference>
<gene>
    <name evidence="4" type="primary">dprA</name>
    <name evidence="4" type="ORF">GOQ27_15270</name>
</gene>
<dbReference type="InterPro" id="IPR010994">
    <property type="entry name" value="RuvA_2-like"/>
</dbReference>
<dbReference type="InterPro" id="IPR041614">
    <property type="entry name" value="DprA_WH"/>
</dbReference>
<accession>A0A942UV73</accession>
<sequence length="365" mass="40889">MDNRDILIWLNSIQGIGEKTINKLYDHFKNLTDLWYCSKNDIMQLPSITDNIKRKLIDSRSESYYNHIITYSKSSDVKIITILDEEYPENLRNIYNPPKVLYLKGNYNLMYKPSIAIVGSRKATYYGKWVTERLSKELSSLGICIISGMALGIDAVAHKGALDHNGETIAVLGSGVDRPYPKRNIGIYNDISKKGLVVSEFPLGMEAIAGNFPLRNRIISGLSLGILVIEAKEKSGSLITAYHGLEQGKDIFAVPGNINSIYSKGTNLLIKDGAKIVTKVEDILEEIPKLRKLIKENEENSIKYDDFSDKEVSVIKAIHNGPIHSDMIAYNTGIYIVELNSILTILEMKNVIKALPGKVYTINNF</sequence>
<dbReference type="EMBL" id="WSFT01000053">
    <property type="protein sequence ID" value="MBS4539834.1"/>
    <property type="molecule type" value="Genomic_DNA"/>
</dbReference>
<feature type="domain" description="DprA winged helix" evidence="3">
    <location>
        <begin position="308"/>
        <end position="358"/>
    </location>
</feature>
<comment type="caution">
    <text evidence="4">The sequence shown here is derived from an EMBL/GenBank/DDBJ whole genome shotgun (WGS) entry which is preliminary data.</text>
</comment>
<dbReference type="AlphaFoldDB" id="A0A942UV73"/>
<evidence type="ECO:0000313" key="4">
    <source>
        <dbReference type="EMBL" id="MBS4539834.1"/>
    </source>
</evidence>
<dbReference type="NCBIfam" id="TIGR00732">
    <property type="entry name" value="dprA"/>
    <property type="match status" value="1"/>
</dbReference>
<organism evidence="4 5">
    <name type="scientific">Anaeromonas frigoriresistens</name>
    <dbReference type="NCBI Taxonomy" id="2683708"/>
    <lineage>
        <taxon>Bacteria</taxon>
        <taxon>Bacillati</taxon>
        <taxon>Bacillota</taxon>
        <taxon>Tissierellia</taxon>
        <taxon>Tissierellales</taxon>
        <taxon>Thermohalobacteraceae</taxon>
        <taxon>Anaeromonas</taxon>
    </lineage>
</organism>
<proteinExistence type="inferred from homology"/>
<evidence type="ECO:0000313" key="5">
    <source>
        <dbReference type="Proteomes" id="UP000724672"/>
    </source>
</evidence>
<evidence type="ECO:0000259" key="2">
    <source>
        <dbReference type="Pfam" id="PF02481"/>
    </source>
</evidence>
<dbReference type="RefSeq" id="WP_203367746.1">
    <property type="nucleotide sequence ID" value="NZ_WSFT01000053.1"/>
</dbReference>
<evidence type="ECO:0000256" key="1">
    <source>
        <dbReference type="ARBA" id="ARBA00006525"/>
    </source>
</evidence>
<dbReference type="GO" id="GO:0009294">
    <property type="term" value="P:DNA-mediated transformation"/>
    <property type="evidence" value="ECO:0007669"/>
    <property type="project" value="InterPro"/>
</dbReference>
<dbReference type="PANTHER" id="PTHR43022">
    <property type="entry name" value="PROTEIN SMF"/>
    <property type="match status" value="1"/>
</dbReference>
<dbReference type="InterPro" id="IPR057666">
    <property type="entry name" value="DrpA_SLOG"/>
</dbReference>
<dbReference type="SUPFAM" id="SSF102405">
    <property type="entry name" value="MCP/YpsA-like"/>
    <property type="match status" value="1"/>
</dbReference>
<dbReference type="Pfam" id="PF17782">
    <property type="entry name" value="WHD_DprA"/>
    <property type="match status" value="1"/>
</dbReference>
<dbReference type="PANTHER" id="PTHR43022:SF1">
    <property type="entry name" value="PROTEIN SMF"/>
    <property type="match status" value="1"/>
</dbReference>
<comment type="similarity">
    <text evidence="1">Belongs to the DprA/Smf family.</text>
</comment>
<keyword evidence="5" id="KW-1185">Reference proteome</keyword>
<dbReference type="Gene3D" id="1.10.10.10">
    <property type="entry name" value="Winged helix-like DNA-binding domain superfamily/Winged helix DNA-binding domain"/>
    <property type="match status" value="1"/>
</dbReference>
<dbReference type="Proteomes" id="UP000724672">
    <property type="component" value="Unassembled WGS sequence"/>
</dbReference>
<evidence type="ECO:0000259" key="3">
    <source>
        <dbReference type="Pfam" id="PF17782"/>
    </source>
</evidence>
<protein>
    <submittedName>
        <fullName evidence="4">DNA-processing protein DprA</fullName>
    </submittedName>
</protein>
<dbReference type="InterPro" id="IPR003488">
    <property type="entry name" value="DprA"/>
</dbReference>
<dbReference type="SUPFAM" id="SSF47781">
    <property type="entry name" value="RuvA domain 2-like"/>
    <property type="match status" value="1"/>
</dbReference>
<name>A0A942UV73_9FIRM</name>
<feature type="domain" description="Smf/DprA SLOG" evidence="2">
    <location>
        <begin position="78"/>
        <end position="287"/>
    </location>
</feature>
<reference evidence="4" key="1">
    <citation type="submission" date="2019-12" db="EMBL/GenBank/DDBJ databases">
        <title>Clostridiaceae gen. nov. sp. nov., isolated from sediment in Xinjiang, China.</title>
        <authorList>
            <person name="Zhang R."/>
        </authorList>
    </citation>
    <scope>NUCLEOTIDE SEQUENCE</scope>
    <source>
        <strain evidence="4">D2Q-11</strain>
    </source>
</reference>